<feature type="non-terminal residue" evidence="1">
    <location>
        <position position="53"/>
    </location>
</feature>
<accession>A0AAD5TV26</accession>
<dbReference type="AlphaFoldDB" id="A0AAD5TV26"/>
<dbReference type="Gene3D" id="3.40.50.300">
    <property type="entry name" value="P-loop containing nucleotide triphosphate hydrolases"/>
    <property type="match status" value="1"/>
</dbReference>
<sequence>MKKVFLIGDSNVGKTSLVESLNENQFNSIYIPSPLEKITTIDNLSFVDINGSS</sequence>
<dbReference type="InterPro" id="IPR027417">
    <property type="entry name" value="P-loop_NTPase"/>
</dbReference>
<dbReference type="SUPFAM" id="SSF52540">
    <property type="entry name" value="P-loop containing nucleoside triphosphate hydrolases"/>
    <property type="match status" value="1"/>
</dbReference>
<protein>
    <submittedName>
        <fullName evidence="1">Uncharacterized protein</fullName>
    </submittedName>
</protein>
<proteinExistence type="predicted"/>
<organism evidence="1 2">
    <name type="scientific">Clydaea vesicula</name>
    <dbReference type="NCBI Taxonomy" id="447962"/>
    <lineage>
        <taxon>Eukaryota</taxon>
        <taxon>Fungi</taxon>
        <taxon>Fungi incertae sedis</taxon>
        <taxon>Chytridiomycota</taxon>
        <taxon>Chytridiomycota incertae sedis</taxon>
        <taxon>Chytridiomycetes</taxon>
        <taxon>Lobulomycetales</taxon>
        <taxon>Lobulomycetaceae</taxon>
        <taxon>Clydaea</taxon>
    </lineage>
</organism>
<dbReference type="Proteomes" id="UP001211065">
    <property type="component" value="Unassembled WGS sequence"/>
</dbReference>
<name>A0AAD5TV26_9FUNG</name>
<evidence type="ECO:0000313" key="2">
    <source>
        <dbReference type="Proteomes" id="UP001211065"/>
    </source>
</evidence>
<comment type="caution">
    <text evidence="1">The sequence shown here is derived from an EMBL/GenBank/DDBJ whole genome shotgun (WGS) entry which is preliminary data.</text>
</comment>
<dbReference type="EMBL" id="JADGJW010001178">
    <property type="protein sequence ID" value="KAJ3205758.1"/>
    <property type="molecule type" value="Genomic_DNA"/>
</dbReference>
<gene>
    <name evidence="1" type="ORF">HK099_000708</name>
</gene>
<keyword evidence="2" id="KW-1185">Reference proteome</keyword>
<reference evidence="1" key="1">
    <citation type="submission" date="2020-05" db="EMBL/GenBank/DDBJ databases">
        <title>Phylogenomic resolution of chytrid fungi.</title>
        <authorList>
            <person name="Stajich J.E."/>
            <person name="Amses K."/>
            <person name="Simmons R."/>
            <person name="Seto K."/>
            <person name="Myers J."/>
            <person name="Bonds A."/>
            <person name="Quandt C.A."/>
            <person name="Barry K."/>
            <person name="Liu P."/>
            <person name="Grigoriev I."/>
            <person name="Longcore J.E."/>
            <person name="James T.Y."/>
        </authorList>
    </citation>
    <scope>NUCLEOTIDE SEQUENCE</scope>
    <source>
        <strain evidence="1">JEL0476</strain>
    </source>
</reference>
<dbReference type="Pfam" id="PF08477">
    <property type="entry name" value="Roc"/>
    <property type="match status" value="1"/>
</dbReference>
<evidence type="ECO:0000313" key="1">
    <source>
        <dbReference type="EMBL" id="KAJ3205758.1"/>
    </source>
</evidence>